<comment type="caution">
    <text evidence="2">The sequence shown here is derived from an EMBL/GenBank/DDBJ whole genome shotgun (WGS) entry which is preliminary data.</text>
</comment>
<name>A0AAD9XKV9_9ROSI</name>
<dbReference type="SUPFAM" id="SSF54637">
    <property type="entry name" value="Thioesterase/thiol ester dehydrase-isomerase"/>
    <property type="match status" value="2"/>
</dbReference>
<dbReference type="EMBL" id="JANJYI010000002">
    <property type="protein sequence ID" value="KAK2660833.1"/>
    <property type="molecule type" value="Genomic_DNA"/>
</dbReference>
<dbReference type="Proteomes" id="UP001280121">
    <property type="component" value="Unassembled WGS sequence"/>
</dbReference>
<dbReference type="GO" id="GO:0044594">
    <property type="term" value="F:17-beta-hydroxysteroid dehydrogenase (NAD+) activity"/>
    <property type="evidence" value="ECO:0007669"/>
    <property type="project" value="TreeGrafter"/>
</dbReference>
<accession>A0AAD9XKV9</accession>
<dbReference type="Pfam" id="PF22622">
    <property type="entry name" value="MFE-2_hydrat-2_N"/>
    <property type="match status" value="1"/>
</dbReference>
<dbReference type="Gene3D" id="3.10.129.10">
    <property type="entry name" value="Hotdog Thioesterase"/>
    <property type="match status" value="2"/>
</dbReference>
<dbReference type="PANTHER" id="PTHR13078:SF56">
    <property type="entry name" value="PEROXISOMAL MULTIFUNCTIONAL ENZYME TYPE 2"/>
    <property type="match status" value="1"/>
</dbReference>
<feature type="domain" description="Peroxisomal multifunctional enzyme type 2-like N-terminal" evidence="1">
    <location>
        <begin position="277"/>
        <end position="411"/>
    </location>
</feature>
<gene>
    <name evidence="2" type="ORF">Ddye_007366</name>
</gene>
<dbReference type="GO" id="GO:0003857">
    <property type="term" value="F:(3S)-3-hydroxyacyl-CoA dehydrogenase (NAD+) activity"/>
    <property type="evidence" value="ECO:0007669"/>
    <property type="project" value="TreeGrafter"/>
</dbReference>
<dbReference type="PANTHER" id="PTHR13078">
    <property type="entry name" value="PEROXISOMAL MULTIFUNCTIONAL ENZYME TYPE 2-RELATED"/>
    <property type="match status" value="1"/>
</dbReference>
<evidence type="ECO:0000313" key="3">
    <source>
        <dbReference type="Proteomes" id="UP001280121"/>
    </source>
</evidence>
<protein>
    <recommendedName>
        <fullName evidence="1">Peroxisomal multifunctional enzyme type 2-like N-terminal domain-containing protein</fullName>
    </recommendedName>
</protein>
<dbReference type="GO" id="GO:0004300">
    <property type="term" value="F:enoyl-CoA hydratase activity"/>
    <property type="evidence" value="ECO:0007669"/>
    <property type="project" value="TreeGrafter"/>
</dbReference>
<evidence type="ECO:0000259" key="1">
    <source>
        <dbReference type="Pfam" id="PF22622"/>
    </source>
</evidence>
<sequence length="489" mass="55039">MIKIDGGSRSFVVKVEKDDSRMDIEWIEGTLALRKSKVQSDRNNDPVKENFQICWQGKVGEVFSRLSCQAGKLQSNKGPNYQGHETEKTLKRALKGRETSDKKGLVMKRRLEKGKQKWFKQSRMKIGSTLIQSGKLILKKKKPGVRNRVCMPSSCTESSEVDARKKRFWDSLREVGECSRKVVDEPNKYNPKKMGGYGPVQGMDLNDSGKVQIFVDLGLVDVRHEVDDEVLAEVVRREEEDNDRFAAISGALIMSKSSSEFNPELLVSHKYPETTTTYTERDAVIYALGVGACGRNAVEKDELKYIYHENGQQFVKVLPTFSALFSYESMQDGVLKLPGFEYDPHLLLHGQQYTEIYKPLPSNASLRHQLSVAGFHDKGKSAIAEIEIRSYEKDSGELLCMNRRVAAFLRGAGGFSKSSPPFSYTNYPKNQTTTVKIPETQPLTVFEDSTQPSQALMYMLSGDYNPLHSDPMVAKVAGSVLDHHVNLQN</sequence>
<dbReference type="GO" id="GO:0005777">
    <property type="term" value="C:peroxisome"/>
    <property type="evidence" value="ECO:0007669"/>
    <property type="project" value="TreeGrafter"/>
</dbReference>
<proteinExistence type="predicted"/>
<dbReference type="GO" id="GO:0006635">
    <property type="term" value="P:fatty acid beta-oxidation"/>
    <property type="evidence" value="ECO:0007669"/>
    <property type="project" value="TreeGrafter"/>
</dbReference>
<evidence type="ECO:0000313" key="2">
    <source>
        <dbReference type="EMBL" id="KAK2660833.1"/>
    </source>
</evidence>
<reference evidence="2" key="1">
    <citation type="journal article" date="2023" name="Plant J.">
        <title>Genome sequences and population genomics provide insights into the demographic history, inbreeding, and mutation load of two 'living fossil' tree species of Dipteronia.</title>
        <authorList>
            <person name="Feng Y."/>
            <person name="Comes H.P."/>
            <person name="Chen J."/>
            <person name="Zhu S."/>
            <person name="Lu R."/>
            <person name="Zhang X."/>
            <person name="Li P."/>
            <person name="Qiu J."/>
            <person name="Olsen K.M."/>
            <person name="Qiu Y."/>
        </authorList>
    </citation>
    <scope>NUCLEOTIDE SEQUENCE</scope>
    <source>
        <strain evidence="2">KIB01</strain>
    </source>
</reference>
<dbReference type="InterPro" id="IPR029069">
    <property type="entry name" value="HotDog_dom_sf"/>
</dbReference>
<organism evidence="2 3">
    <name type="scientific">Dipteronia dyeriana</name>
    <dbReference type="NCBI Taxonomy" id="168575"/>
    <lineage>
        <taxon>Eukaryota</taxon>
        <taxon>Viridiplantae</taxon>
        <taxon>Streptophyta</taxon>
        <taxon>Embryophyta</taxon>
        <taxon>Tracheophyta</taxon>
        <taxon>Spermatophyta</taxon>
        <taxon>Magnoliopsida</taxon>
        <taxon>eudicotyledons</taxon>
        <taxon>Gunneridae</taxon>
        <taxon>Pentapetalae</taxon>
        <taxon>rosids</taxon>
        <taxon>malvids</taxon>
        <taxon>Sapindales</taxon>
        <taxon>Sapindaceae</taxon>
        <taxon>Hippocastanoideae</taxon>
        <taxon>Acereae</taxon>
        <taxon>Dipteronia</taxon>
    </lineage>
</organism>
<keyword evidence="3" id="KW-1185">Reference proteome</keyword>
<dbReference type="InterPro" id="IPR054357">
    <property type="entry name" value="MFE-2_N"/>
</dbReference>
<dbReference type="AlphaFoldDB" id="A0AAD9XKV9"/>